<organism evidence="1 2">
    <name type="scientific">Armillaria borealis</name>
    <dbReference type="NCBI Taxonomy" id="47425"/>
    <lineage>
        <taxon>Eukaryota</taxon>
        <taxon>Fungi</taxon>
        <taxon>Dikarya</taxon>
        <taxon>Basidiomycota</taxon>
        <taxon>Agaricomycotina</taxon>
        <taxon>Agaricomycetes</taxon>
        <taxon>Agaricomycetidae</taxon>
        <taxon>Agaricales</taxon>
        <taxon>Marasmiineae</taxon>
        <taxon>Physalacriaceae</taxon>
        <taxon>Armillaria</taxon>
    </lineage>
</organism>
<evidence type="ECO:0000313" key="1">
    <source>
        <dbReference type="EMBL" id="KAK0436565.1"/>
    </source>
</evidence>
<name>A0AA39MKA5_9AGAR</name>
<accession>A0AA39MKA5</accession>
<sequence>MVLPPPSRPYASEIALFVTSHPSEEWLAKAKKQANDGDESETASLTIIEGDFTGWSIEKLAKYLAENFADAECPVACGSFAVADEESEETDSLLLVELTPRYLLRDRTIMIEGTMRVGPEYGVGMPVIFHGGIKSIGIFAGEPGDIQHHCPTINFLPSRKFSRYRIIPILSAVVISVVRRRQSEQGLYQGPAESPPACIGCCRLIVSPNVHFLPASSRAPYPSNRLQKDTMSTESWLP</sequence>
<dbReference type="AlphaFoldDB" id="A0AA39MKA5"/>
<keyword evidence="2" id="KW-1185">Reference proteome</keyword>
<gene>
    <name evidence="1" type="ORF">EV421DRAFT_1831270</name>
</gene>
<protein>
    <submittedName>
        <fullName evidence="1">Uncharacterized protein</fullName>
    </submittedName>
</protein>
<reference evidence="1" key="1">
    <citation type="submission" date="2023-06" db="EMBL/GenBank/DDBJ databases">
        <authorList>
            <consortium name="Lawrence Berkeley National Laboratory"/>
            <person name="Ahrendt S."/>
            <person name="Sahu N."/>
            <person name="Indic B."/>
            <person name="Wong-Bajracharya J."/>
            <person name="Merenyi Z."/>
            <person name="Ke H.-M."/>
            <person name="Monk M."/>
            <person name="Kocsube S."/>
            <person name="Drula E."/>
            <person name="Lipzen A."/>
            <person name="Balint B."/>
            <person name="Henrissat B."/>
            <person name="Andreopoulos B."/>
            <person name="Martin F.M."/>
            <person name="Harder C.B."/>
            <person name="Rigling D."/>
            <person name="Ford K.L."/>
            <person name="Foster G.D."/>
            <person name="Pangilinan J."/>
            <person name="Papanicolaou A."/>
            <person name="Barry K."/>
            <person name="LaButti K."/>
            <person name="Viragh M."/>
            <person name="Koriabine M."/>
            <person name="Yan M."/>
            <person name="Riley R."/>
            <person name="Champramary S."/>
            <person name="Plett K.L."/>
            <person name="Tsai I.J."/>
            <person name="Slot J."/>
            <person name="Sipos G."/>
            <person name="Plett J."/>
            <person name="Nagy L.G."/>
            <person name="Grigoriev I.V."/>
        </authorList>
    </citation>
    <scope>NUCLEOTIDE SEQUENCE</scope>
    <source>
        <strain evidence="1">FPL87.14</strain>
    </source>
</reference>
<evidence type="ECO:0000313" key="2">
    <source>
        <dbReference type="Proteomes" id="UP001175226"/>
    </source>
</evidence>
<proteinExistence type="predicted"/>
<dbReference type="EMBL" id="JAUEPT010000054">
    <property type="protein sequence ID" value="KAK0436565.1"/>
    <property type="molecule type" value="Genomic_DNA"/>
</dbReference>
<comment type="caution">
    <text evidence="1">The sequence shown here is derived from an EMBL/GenBank/DDBJ whole genome shotgun (WGS) entry which is preliminary data.</text>
</comment>
<dbReference type="Proteomes" id="UP001175226">
    <property type="component" value="Unassembled WGS sequence"/>
</dbReference>